<evidence type="ECO:0000313" key="9">
    <source>
        <dbReference type="Proteomes" id="UP000565205"/>
    </source>
</evidence>
<evidence type="ECO:0000313" key="6">
    <source>
        <dbReference type="EMBL" id="MBB3173424.1"/>
    </source>
</evidence>
<accession>A0A839UYL3</accession>
<evidence type="ECO:0000313" key="8">
    <source>
        <dbReference type="Proteomes" id="UP000557688"/>
    </source>
</evidence>
<gene>
    <name evidence="7" type="primary">puuE</name>
    <name evidence="6" type="ORF">FHR90_001247</name>
    <name evidence="7" type="ORF">HUK83_00730</name>
</gene>
<dbReference type="SUPFAM" id="SSF88713">
    <property type="entry name" value="Glycoside hydrolase/deacetylase"/>
    <property type="match status" value="1"/>
</dbReference>
<name>A0A839UYL3_9PROT</name>
<evidence type="ECO:0000313" key="7">
    <source>
        <dbReference type="EMBL" id="NVN28872.1"/>
    </source>
</evidence>
<proteinExistence type="inferred from homology"/>
<reference evidence="6 8" key="2">
    <citation type="submission" date="2020-08" db="EMBL/GenBank/DDBJ databases">
        <title>Genomic Encyclopedia of Type Strains, Phase III (KMG-III): the genomes of soil and plant-associated and newly described type strains.</title>
        <authorList>
            <person name="Whitman W."/>
        </authorList>
    </citation>
    <scope>NUCLEOTIDE SEQUENCE [LARGE SCALE GENOMIC DNA]</scope>
    <source>
        <strain evidence="6 8">CECT 8088</strain>
    </source>
</reference>
<evidence type="ECO:0000256" key="4">
    <source>
        <dbReference type="ARBA" id="ARBA00032976"/>
    </source>
</evidence>
<dbReference type="RefSeq" id="WP_176621627.1">
    <property type="nucleotide sequence ID" value="NZ_JABXXQ010000004.1"/>
</dbReference>
<organism evidence="6 8">
    <name type="scientific">Endobacter medicaginis</name>
    <dbReference type="NCBI Taxonomy" id="1181271"/>
    <lineage>
        <taxon>Bacteria</taxon>
        <taxon>Pseudomonadati</taxon>
        <taxon>Pseudomonadota</taxon>
        <taxon>Alphaproteobacteria</taxon>
        <taxon>Acetobacterales</taxon>
        <taxon>Acetobacteraceae</taxon>
        <taxon>Endobacter</taxon>
    </lineage>
</organism>
<dbReference type="AlphaFoldDB" id="A0A839UYL3"/>
<evidence type="ECO:0000256" key="2">
    <source>
        <dbReference type="ARBA" id="ARBA00010973"/>
    </source>
</evidence>
<dbReference type="EMBL" id="JACHXV010000004">
    <property type="protein sequence ID" value="MBB3173424.1"/>
    <property type="molecule type" value="Genomic_DNA"/>
</dbReference>
<dbReference type="NCBIfam" id="TIGR03212">
    <property type="entry name" value="uraD_N-term-dom"/>
    <property type="match status" value="1"/>
</dbReference>
<evidence type="ECO:0000256" key="3">
    <source>
        <dbReference type="ARBA" id="ARBA00020071"/>
    </source>
</evidence>
<comment type="function">
    <text evidence="1">Is involved in generating a small heat-stable compound (Nod), an acylated oligomer of N-acetylglucosamine, that stimulates mitosis in various plant protoplasts.</text>
</comment>
<dbReference type="Gene3D" id="3.20.20.370">
    <property type="entry name" value="Glycoside hydrolase/deacetylase"/>
    <property type="match status" value="1"/>
</dbReference>
<comment type="caution">
    <text evidence="6">The sequence shown here is derived from an EMBL/GenBank/DDBJ whole genome shotgun (WGS) entry which is preliminary data.</text>
</comment>
<sequence>MTGPAPYPRDMIGYGATRPDPAWPGGARVAVQFVINYEEGGENNILHGDAASEAFLSEIVSAQPIVGARHMNMESLYEYGSRIGVWRLLRLFSERGLPFTVFAVGMALERYPALAEAFVAAGGEIASHGYRWIDYQKLPEEIEAADLARAVEVQRAITGSRPLGWYLGRCSPNTHRLVAAEGGFLYNADSYADDLPYWDTAHPRPDGAAQLIVPYTLDVNDMRFSTPAGFAQGEDFFTYLRDTFDQLHDEGAHSPAMMSVGLHCRLAGRPGRARALARFMDHVMQRGGAWVCTREAIARHWMATHPAG</sequence>
<dbReference type="GO" id="GO:0005975">
    <property type="term" value="P:carbohydrate metabolic process"/>
    <property type="evidence" value="ECO:0007669"/>
    <property type="project" value="InterPro"/>
</dbReference>
<dbReference type="EMBL" id="JABXXQ010000004">
    <property type="protein sequence ID" value="NVN28872.1"/>
    <property type="molecule type" value="Genomic_DNA"/>
</dbReference>
<evidence type="ECO:0000259" key="5">
    <source>
        <dbReference type="PROSITE" id="PS51677"/>
    </source>
</evidence>
<dbReference type="Proteomes" id="UP000557688">
    <property type="component" value="Unassembled WGS sequence"/>
</dbReference>
<dbReference type="InterPro" id="IPR002509">
    <property type="entry name" value="NODB_dom"/>
</dbReference>
<comment type="similarity">
    <text evidence="2">Belongs to the polysaccharide deacetylase family.</text>
</comment>
<dbReference type="PANTHER" id="PTHR43123:SF1">
    <property type="entry name" value="POLYSACCHARIDE DEACETYLASE-RELATED"/>
    <property type="match status" value="1"/>
</dbReference>
<feature type="domain" description="NodB homology" evidence="5">
    <location>
        <begin position="71"/>
        <end position="292"/>
    </location>
</feature>
<dbReference type="PANTHER" id="PTHR43123">
    <property type="entry name" value="POLYSACCHARIDE DEACETYLASE-RELATED"/>
    <property type="match status" value="1"/>
</dbReference>
<dbReference type="Pfam" id="PF01522">
    <property type="entry name" value="Polysacc_deac_1"/>
    <property type="match status" value="1"/>
</dbReference>
<evidence type="ECO:0000256" key="1">
    <source>
        <dbReference type="ARBA" id="ARBA00003236"/>
    </source>
</evidence>
<dbReference type="GO" id="GO:0016810">
    <property type="term" value="F:hydrolase activity, acting on carbon-nitrogen (but not peptide) bonds"/>
    <property type="evidence" value="ECO:0007669"/>
    <property type="project" value="InterPro"/>
</dbReference>
<protein>
    <recommendedName>
        <fullName evidence="3">Chitooligosaccharide deacetylase</fullName>
    </recommendedName>
    <alternativeName>
        <fullName evidence="4">Nodulation protein B</fullName>
    </alternativeName>
</protein>
<reference evidence="7 9" key="1">
    <citation type="submission" date="2020-06" db="EMBL/GenBank/DDBJ databases">
        <title>Description of novel acetic acid bacteria.</title>
        <authorList>
            <person name="Sombolestani A."/>
        </authorList>
    </citation>
    <scope>NUCLEOTIDE SEQUENCE [LARGE SCALE GENOMIC DNA]</scope>
    <source>
        <strain evidence="7 9">LMG 26838</strain>
    </source>
</reference>
<dbReference type="PROSITE" id="PS51677">
    <property type="entry name" value="NODB"/>
    <property type="match status" value="1"/>
</dbReference>
<dbReference type="InterPro" id="IPR011330">
    <property type="entry name" value="Glyco_hydro/deAcase_b/a-brl"/>
</dbReference>
<keyword evidence="8" id="KW-1185">Reference proteome</keyword>
<dbReference type="Proteomes" id="UP000565205">
    <property type="component" value="Unassembled WGS sequence"/>
</dbReference>
<dbReference type="InterPro" id="IPR017625">
    <property type="entry name" value="PuuE"/>
</dbReference>
<dbReference type="CDD" id="cd10977">
    <property type="entry name" value="CE4_PuuE_SpCDA1"/>
    <property type="match status" value="1"/>
</dbReference>